<keyword evidence="1 2" id="KW-0732">Signal</keyword>
<gene>
    <name evidence="4" type="ORF">VIBC2010_08942</name>
</gene>
<comment type="caution">
    <text evidence="4">The sequence shown here is derived from an EMBL/GenBank/DDBJ whole genome shotgun (WGS) entry which is preliminary data.</text>
</comment>
<evidence type="ECO:0000313" key="5">
    <source>
        <dbReference type="Proteomes" id="UP000002943"/>
    </source>
</evidence>
<evidence type="ECO:0000259" key="3">
    <source>
        <dbReference type="Pfam" id="PF13505"/>
    </source>
</evidence>
<dbReference type="SUPFAM" id="SSF56925">
    <property type="entry name" value="OMPA-like"/>
    <property type="match status" value="1"/>
</dbReference>
<sequence length="204" mass="22597">MKKIVLGAIAALFSISSYANDTYIAVELGGGSYNISGEDSNAKFARDLEDVGFLNIKLGQSLNEGFRYYGYIQHGGDTTVKYTYNNVDVFDYNLTTYEFGLGGDYIHDITDKFYALGGVNLGLYKSNFEISFIGLPTEDSSNTGMAAGLNLGLGYSFTEHFGIELGYRHTRFSSNKHEIKKSGYDVDLSFDATNMAYLNLNYTF</sequence>
<organism evidence="4 5">
    <name type="scientific">Vibrio caribbeanicus ATCC BAA-2122</name>
    <dbReference type="NCBI Taxonomy" id="796620"/>
    <lineage>
        <taxon>Bacteria</taxon>
        <taxon>Pseudomonadati</taxon>
        <taxon>Pseudomonadota</taxon>
        <taxon>Gammaproteobacteria</taxon>
        <taxon>Vibrionales</taxon>
        <taxon>Vibrionaceae</taxon>
        <taxon>Vibrio</taxon>
    </lineage>
</organism>
<accession>E3BIE2</accession>
<evidence type="ECO:0000256" key="2">
    <source>
        <dbReference type="SAM" id="SignalP"/>
    </source>
</evidence>
<evidence type="ECO:0000256" key="1">
    <source>
        <dbReference type="ARBA" id="ARBA00022729"/>
    </source>
</evidence>
<feature type="signal peptide" evidence="2">
    <location>
        <begin position="1"/>
        <end position="19"/>
    </location>
</feature>
<feature type="domain" description="Outer membrane protein beta-barrel" evidence="3">
    <location>
        <begin position="9"/>
        <end position="204"/>
    </location>
</feature>
<dbReference type="STRING" id="796620.VIBC2010_08942"/>
<feature type="chain" id="PRO_5003166479" description="Outer membrane protein beta-barrel domain-containing protein" evidence="2">
    <location>
        <begin position="20"/>
        <end position="204"/>
    </location>
</feature>
<reference evidence="4 5" key="1">
    <citation type="journal article" date="2012" name="Int. J. Syst. Evol. Microbiol.">
        <title>Vibrio caribbeanicus sp. nov., isolated from the marine sponge Scleritoderma cyanea.</title>
        <authorList>
            <person name="Hoffmann M."/>
            <person name="Monday S.R."/>
            <person name="Allard M.W."/>
            <person name="Strain E.A."/>
            <person name="Whittaker P."/>
            <person name="Naum M."/>
            <person name="McCarthy P.J."/>
            <person name="Lopez J.V."/>
            <person name="Fischer M."/>
            <person name="Brown E.W."/>
        </authorList>
    </citation>
    <scope>NUCLEOTIDE SEQUENCE [LARGE SCALE GENOMIC DNA]</scope>
    <source>
        <strain evidence="4 5">ATCC BAA-2122</strain>
    </source>
</reference>
<dbReference type="Proteomes" id="UP000002943">
    <property type="component" value="Unassembled WGS sequence"/>
</dbReference>
<name>E3BIE2_9VIBR</name>
<protein>
    <recommendedName>
        <fullName evidence="3">Outer membrane protein beta-barrel domain-containing protein</fullName>
    </recommendedName>
</protein>
<dbReference type="Pfam" id="PF13505">
    <property type="entry name" value="OMP_b-brl"/>
    <property type="match status" value="1"/>
</dbReference>
<proteinExistence type="predicted"/>
<dbReference type="InterPro" id="IPR011250">
    <property type="entry name" value="OMP/PagP_B-barrel"/>
</dbReference>
<dbReference type="EMBL" id="AEIU01000063">
    <property type="protein sequence ID" value="EFP97150.1"/>
    <property type="molecule type" value="Genomic_DNA"/>
</dbReference>
<dbReference type="RefSeq" id="WP_009600774.1">
    <property type="nucleotide sequence ID" value="NZ_AEIU01000063.1"/>
</dbReference>
<keyword evidence="5" id="KW-1185">Reference proteome</keyword>
<dbReference type="InterPro" id="IPR027385">
    <property type="entry name" value="Beta-barrel_OMP"/>
</dbReference>
<dbReference type="Gene3D" id="2.40.160.20">
    <property type="match status" value="1"/>
</dbReference>
<dbReference type="OrthoDB" id="8453176at2"/>
<evidence type="ECO:0000313" key="4">
    <source>
        <dbReference type="EMBL" id="EFP97150.1"/>
    </source>
</evidence>
<dbReference type="eggNOG" id="ENOG5031N83">
    <property type="taxonomic scope" value="Bacteria"/>
</dbReference>
<dbReference type="AlphaFoldDB" id="E3BIE2"/>